<feature type="transmembrane region" description="Helical" evidence="6">
    <location>
        <begin position="64"/>
        <end position="90"/>
    </location>
</feature>
<reference evidence="7" key="1">
    <citation type="submission" date="2022-08" db="EMBL/GenBank/DDBJ databases">
        <title>Complete genome sequence of Mycoplasma molare type strain H 542.</title>
        <authorList>
            <person name="Spergser J."/>
        </authorList>
    </citation>
    <scope>NUCLEOTIDE SEQUENCE</scope>
    <source>
        <strain evidence="7">H 542</strain>
    </source>
</reference>
<keyword evidence="8" id="KW-1185">Reference proteome</keyword>
<comment type="subcellular location">
    <subcellularLocation>
        <location evidence="1">Cell membrane</location>
        <topology evidence="1">Multi-pass membrane protein</topology>
    </subcellularLocation>
</comment>
<evidence type="ECO:0000256" key="1">
    <source>
        <dbReference type="ARBA" id="ARBA00004651"/>
    </source>
</evidence>
<evidence type="ECO:0000256" key="6">
    <source>
        <dbReference type="SAM" id="Phobius"/>
    </source>
</evidence>
<dbReference type="EMBL" id="CP103423">
    <property type="protein sequence ID" value="UWD33915.1"/>
    <property type="molecule type" value="Genomic_DNA"/>
</dbReference>
<keyword evidence="5 6" id="KW-0472">Membrane</keyword>
<feature type="transmembrane region" description="Helical" evidence="6">
    <location>
        <begin position="255"/>
        <end position="274"/>
    </location>
</feature>
<evidence type="ECO:0000313" key="8">
    <source>
        <dbReference type="Proteomes" id="UP001058364"/>
    </source>
</evidence>
<protein>
    <submittedName>
        <fullName evidence="7">YihY/virulence factor BrkB family protein</fullName>
    </submittedName>
</protein>
<dbReference type="InterPro" id="IPR017039">
    <property type="entry name" value="Virul_fac_BrkB"/>
</dbReference>
<keyword evidence="3 6" id="KW-0812">Transmembrane</keyword>
<keyword evidence="4 6" id="KW-1133">Transmembrane helix</keyword>
<name>A0ABY5TTK2_9BACT</name>
<feature type="transmembrane region" description="Helical" evidence="6">
    <location>
        <begin position="183"/>
        <end position="206"/>
    </location>
</feature>
<sequence>MKQNDWFKDKVIKLKNKNFLNRCFYIFIFIILKISIRSSKVKNKKENLKIIINRSIKKLSSREFTFIPAGFAFYLFISIIPILIISFSIINPFFINKETLHFSNTKDFLLEEILNRYIPGIGKSIPETLNIFSSAAWETTTWIILLFSSLWISSSGYAKFIESQSIIYSHKNSGNIIFNRIKGIFIVIIISLILSFFLILSTFLFIELQIKFKNKLWVYELCFYTISIFLVFIFFYIIWLILLKISPVFKITFKQISSGVFISSLSSVLFSAIFGFLSSAKFISYDKFGTLATFLYLSTFCFYISYLLYFGVIINEAFYKTFFSEFTRHKYKFQKKKNFN</sequence>
<dbReference type="RefSeq" id="WP_027123480.1">
    <property type="nucleotide sequence ID" value="NZ_CP103423.1"/>
</dbReference>
<evidence type="ECO:0000256" key="4">
    <source>
        <dbReference type="ARBA" id="ARBA00022989"/>
    </source>
</evidence>
<feature type="transmembrane region" description="Helical" evidence="6">
    <location>
        <begin position="294"/>
        <end position="314"/>
    </location>
</feature>
<evidence type="ECO:0000313" key="7">
    <source>
        <dbReference type="EMBL" id="UWD33915.1"/>
    </source>
</evidence>
<dbReference type="PANTHER" id="PTHR30213">
    <property type="entry name" value="INNER MEMBRANE PROTEIN YHJD"/>
    <property type="match status" value="1"/>
</dbReference>
<evidence type="ECO:0000256" key="5">
    <source>
        <dbReference type="ARBA" id="ARBA00023136"/>
    </source>
</evidence>
<feature type="transmembrane region" description="Helical" evidence="6">
    <location>
        <begin position="19"/>
        <end position="36"/>
    </location>
</feature>
<dbReference type="Proteomes" id="UP001058364">
    <property type="component" value="Chromosome"/>
</dbReference>
<evidence type="ECO:0000256" key="2">
    <source>
        <dbReference type="ARBA" id="ARBA00022475"/>
    </source>
</evidence>
<dbReference type="PANTHER" id="PTHR30213:SF0">
    <property type="entry name" value="UPF0761 MEMBRANE PROTEIN YIHY"/>
    <property type="match status" value="1"/>
</dbReference>
<gene>
    <name evidence="7" type="ORF">NX772_02275</name>
</gene>
<organism evidence="7 8">
    <name type="scientific">Mesomycoplasma molare</name>
    <dbReference type="NCBI Taxonomy" id="171288"/>
    <lineage>
        <taxon>Bacteria</taxon>
        <taxon>Bacillati</taxon>
        <taxon>Mycoplasmatota</taxon>
        <taxon>Mycoplasmoidales</taxon>
        <taxon>Metamycoplasmataceae</taxon>
        <taxon>Mesomycoplasma</taxon>
    </lineage>
</organism>
<evidence type="ECO:0000256" key="3">
    <source>
        <dbReference type="ARBA" id="ARBA00022692"/>
    </source>
</evidence>
<keyword evidence="2" id="KW-1003">Cell membrane</keyword>
<accession>A0ABY5TTK2</accession>
<feature type="transmembrane region" description="Helical" evidence="6">
    <location>
        <begin position="218"/>
        <end position="243"/>
    </location>
</feature>
<proteinExistence type="predicted"/>
<dbReference type="Pfam" id="PF03631">
    <property type="entry name" value="Virul_fac_BrkB"/>
    <property type="match status" value="1"/>
</dbReference>